<comment type="caution">
    <text evidence="1">The sequence shown here is derived from an EMBL/GenBank/DDBJ whole genome shotgun (WGS) entry which is preliminary data.</text>
</comment>
<reference evidence="1 2" key="1">
    <citation type="submission" date="2019-10" db="EMBL/GenBank/DDBJ databases">
        <title>Description of Paenibacillus choica sp. nov.</title>
        <authorList>
            <person name="Carlier A."/>
            <person name="Qi S."/>
        </authorList>
    </citation>
    <scope>NUCLEOTIDE SEQUENCE [LARGE SCALE GENOMIC DNA]</scope>
    <source>
        <strain evidence="1 2">LMG 31460</strain>
    </source>
</reference>
<sequence>MPAVKISQHDALMIESIRAQGTSDQALLELVRSANLTDLQASGNSDFDYRELLPFANADWASFEAAILEGYEIKYNTINGIRYLLRVKFGKEVERLTRDEGDYLADVELRTEDLNKLREIVSKYWSITEGKPHEVEGLHHVRIELLQK</sequence>
<proteinExistence type="predicted"/>
<dbReference type="RefSeq" id="WP_171690208.1">
    <property type="nucleotide sequence ID" value="NZ_WHOC01000073.1"/>
</dbReference>
<name>A0ABX1Z0S1_9BACL</name>
<organism evidence="1 2">
    <name type="scientific">Paenibacillus germinis</name>
    <dbReference type="NCBI Taxonomy" id="2654979"/>
    <lineage>
        <taxon>Bacteria</taxon>
        <taxon>Bacillati</taxon>
        <taxon>Bacillota</taxon>
        <taxon>Bacilli</taxon>
        <taxon>Bacillales</taxon>
        <taxon>Paenibacillaceae</taxon>
        <taxon>Paenibacillus</taxon>
    </lineage>
</organism>
<keyword evidence="2" id="KW-1185">Reference proteome</keyword>
<evidence type="ECO:0000313" key="2">
    <source>
        <dbReference type="Proteomes" id="UP000658690"/>
    </source>
</evidence>
<protein>
    <submittedName>
        <fullName evidence="1">Uncharacterized protein</fullName>
    </submittedName>
</protein>
<accession>A0ABX1Z0S1</accession>
<dbReference type="EMBL" id="WHOC01000073">
    <property type="protein sequence ID" value="NOU87000.1"/>
    <property type="molecule type" value="Genomic_DNA"/>
</dbReference>
<evidence type="ECO:0000313" key="1">
    <source>
        <dbReference type="EMBL" id="NOU87000.1"/>
    </source>
</evidence>
<gene>
    <name evidence="1" type="ORF">GC102_14595</name>
</gene>
<dbReference type="Proteomes" id="UP000658690">
    <property type="component" value="Unassembled WGS sequence"/>
</dbReference>